<dbReference type="GO" id="GO:0006974">
    <property type="term" value="P:DNA damage response"/>
    <property type="evidence" value="ECO:0007669"/>
    <property type="project" value="TreeGrafter"/>
</dbReference>
<dbReference type="RefSeq" id="WP_068333674.1">
    <property type="nucleotide sequence ID" value="NZ_LVHF01000029.1"/>
</dbReference>
<sequence length="304" mass="35647">MNTLPNTAWGFATCLYPKNSFKEQLNRIKFVSRATIQYSNYRLLKSQINSHPLIPTVLKNYPRIIEKPLRSFLNTQFSSRDRIHLIVEHYDRLCQLVSLQQLENIYTQRFSVAQFECREIPFDLTLSYENFHEREGELTLALRQNDQRIYSAPVTLGTDEKRQPCLYLGTVQGSRDKNEITKSLTRGCHGLRPKSLMIEYVKIMARHFGCENIYAVSNSHHVYQSKRKTQSRRSFDLDSLITEHGGEAYNAAWSIMTSQSVRHDFADVVSRKRKMYRLRYEFIDDLEQQVQTNLPLLPQNKLNA</sequence>
<dbReference type="Pfam" id="PF04393">
    <property type="entry name" value="DUF535"/>
    <property type="match status" value="1"/>
</dbReference>
<dbReference type="AlphaFoldDB" id="A0A178K9F2"/>
<protein>
    <recommendedName>
        <fullName evidence="3">VirK protein</fullName>
    </recommendedName>
</protein>
<reference evidence="1 2" key="1">
    <citation type="submission" date="2016-03" db="EMBL/GenBank/DDBJ databases">
        <title>Photobacterium proteolyticum sp. nov. a protease producing bacterium isolated from ocean sediments of Laizhou Bay.</title>
        <authorList>
            <person name="Li Y."/>
        </authorList>
    </citation>
    <scope>NUCLEOTIDE SEQUENCE [LARGE SCALE GENOMIC DNA]</scope>
    <source>
        <strain evidence="1 2">R-40508</strain>
    </source>
</reference>
<comment type="caution">
    <text evidence="1">The sequence shown here is derived from an EMBL/GenBank/DDBJ whole genome shotgun (WGS) entry which is preliminary data.</text>
</comment>
<dbReference type="EMBL" id="LVHF01000029">
    <property type="protein sequence ID" value="OAN13283.1"/>
    <property type="molecule type" value="Genomic_DNA"/>
</dbReference>
<proteinExistence type="predicted"/>
<evidence type="ECO:0000313" key="1">
    <source>
        <dbReference type="EMBL" id="OAN13283.1"/>
    </source>
</evidence>
<name>A0A178K9F2_9GAMM</name>
<accession>A0A178K9F2</accession>
<keyword evidence="2" id="KW-1185">Reference proteome</keyword>
<dbReference type="InterPro" id="IPR007488">
    <property type="entry name" value="DUF535"/>
</dbReference>
<evidence type="ECO:0008006" key="3">
    <source>
        <dbReference type="Google" id="ProtNLM"/>
    </source>
</evidence>
<dbReference type="STRING" id="858640.A3K86_16645"/>
<organism evidence="1 2">
    <name type="scientific">Photobacterium jeanii</name>
    <dbReference type="NCBI Taxonomy" id="858640"/>
    <lineage>
        <taxon>Bacteria</taxon>
        <taxon>Pseudomonadati</taxon>
        <taxon>Pseudomonadota</taxon>
        <taxon>Gammaproteobacteria</taxon>
        <taxon>Vibrionales</taxon>
        <taxon>Vibrionaceae</taxon>
        <taxon>Photobacterium</taxon>
    </lineage>
</organism>
<dbReference type="Proteomes" id="UP000078503">
    <property type="component" value="Unassembled WGS sequence"/>
</dbReference>
<dbReference type="PANTHER" id="PTHR38785">
    <property type="entry name" value="HOMOLOG OF VIRK"/>
    <property type="match status" value="1"/>
</dbReference>
<gene>
    <name evidence="1" type="ORF">A3K86_16645</name>
</gene>
<dbReference type="OrthoDB" id="6835762at2"/>
<dbReference type="PANTHER" id="PTHR38785:SF1">
    <property type="entry name" value="HOMOLOG OF VIRK"/>
    <property type="match status" value="1"/>
</dbReference>
<evidence type="ECO:0000313" key="2">
    <source>
        <dbReference type="Proteomes" id="UP000078503"/>
    </source>
</evidence>